<feature type="domain" description="ABC transporter" evidence="5">
    <location>
        <begin position="4"/>
        <end position="238"/>
    </location>
</feature>
<dbReference type="FunFam" id="3.40.50.300:FF:000134">
    <property type="entry name" value="Iron-enterobactin ABC transporter ATP-binding protein"/>
    <property type="match status" value="1"/>
</dbReference>
<dbReference type="CDD" id="cd03214">
    <property type="entry name" value="ABC_Iron-Siderophores_B12_Hemin"/>
    <property type="match status" value="1"/>
</dbReference>
<keyword evidence="2" id="KW-0813">Transport</keyword>
<dbReference type="SMART" id="SM00382">
    <property type="entry name" value="AAA"/>
    <property type="match status" value="1"/>
</dbReference>
<dbReference type="PANTHER" id="PTHR42794">
    <property type="entry name" value="HEMIN IMPORT ATP-BINDING PROTEIN HMUV"/>
    <property type="match status" value="1"/>
</dbReference>
<dbReference type="InterPro" id="IPR017871">
    <property type="entry name" value="ABC_transporter-like_CS"/>
</dbReference>
<evidence type="ECO:0000313" key="7">
    <source>
        <dbReference type="Proteomes" id="UP000199064"/>
    </source>
</evidence>
<dbReference type="AlphaFoldDB" id="A0A1H4JC75"/>
<dbReference type="PROSITE" id="PS50893">
    <property type="entry name" value="ABC_TRANSPORTER_2"/>
    <property type="match status" value="1"/>
</dbReference>
<dbReference type="SUPFAM" id="SSF52540">
    <property type="entry name" value="P-loop containing nucleoside triphosphate hydrolases"/>
    <property type="match status" value="1"/>
</dbReference>
<dbReference type="Pfam" id="PF00005">
    <property type="entry name" value="ABC_tran"/>
    <property type="match status" value="1"/>
</dbReference>
<dbReference type="InterPro" id="IPR027417">
    <property type="entry name" value="P-loop_NTPase"/>
</dbReference>
<organism evidence="6 7">
    <name type="scientific">Nitratireductor aquibiodomus</name>
    <dbReference type="NCBI Taxonomy" id="204799"/>
    <lineage>
        <taxon>Bacteria</taxon>
        <taxon>Pseudomonadati</taxon>
        <taxon>Pseudomonadota</taxon>
        <taxon>Alphaproteobacteria</taxon>
        <taxon>Hyphomicrobiales</taxon>
        <taxon>Phyllobacteriaceae</taxon>
        <taxon>Nitratireductor</taxon>
    </lineage>
</organism>
<evidence type="ECO:0000256" key="2">
    <source>
        <dbReference type="ARBA" id="ARBA00022448"/>
    </source>
</evidence>
<evidence type="ECO:0000313" key="6">
    <source>
        <dbReference type="EMBL" id="SEB43596.1"/>
    </source>
</evidence>
<proteinExistence type="inferred from homology"/>
<dbReference type="InterPro" id="IPR003439">
    <property type="entry name" value="ABC_transporter-like_ATP-bd"/>
</dbReference>
<comment type="similarity">
    <text evidence="1">Belongs to the ABC transporter superfamily.</text>
</comment>
<keyword evidence="7" id="KW-1185">Reference proteome</keyword>
<keyword evidence="3" id="KW-0547">Nucleotide-binding</keyword>
<dbReference type="PANTHER" id="PTHR42794:SF2">
    <property type="entry name" value="ABC TRANSPORTER ATP-BINDING PROTEIN"/>
    <property type="match status" value="1"/>
</dbReference>
<protein>
    <submittedName>
        <fullName evidence="6">Iron complex transport system ATP-binding protein</fullName>
    </submittedName>
</protein>
<dbReference type="PROSITE" id="PS00211">
    <property type="entry name" value="ABC_TRANSPORTER_1"/>
    <property type="match status" value="1"/>
</dbReference>
<accession>A0A1H4JC75</accession>
<name>A0A1H4JC75_9HYPH</name>
<dbReference type="InterPro" id="IPR003593">
    <property type="entry name" value="AAA+_ATPase"/>
</dbReference>
<reference evidence="7" key="1">
    <citation type="submission" date="2016-10" db="EMBL/GenBank/DDBJ databases">
        <authorList>
            <person name="Varghese N."/>
            <person name="Submissions S."/>
        </authorList>
    </citation>
    <scope>NUCLEOTIDE SEQUENCE [LARGE SCALE GENOMIC DNA]</scope>
    <source>
        <strain evidence="7">ES.061</strain>
    </source>
</reference>
<dbReference type="EMBL" id="FNSL01000001">
    <property type="protein sequence ID" value="SEB43596.1"/>
    <property type="molecule type" value="Genomic_DNA"/>
</dbReference>
<keyword evidence="4 6" id="KW-0067">ATP-binding</keyword>
<dbReference type="Gene3D" id="3.40.50.300">
    <property type="entry name" value="P-loop containing nucleotide triphosphate hydrolases"/>
    <property type="match status" value="1"/>
</dbReference>
<dbReference type="GO" id="GO:0016887">
    <property type="term" value="F:ATP hydrolysis activity"/>
    <property type="evidence" value="ECO:0007669"/>
    <property type="project" value="InterPro"/>
</dbReference>
<dbReference type="Proteomes" id="UP000199064">
    <property type="component" value="Unassembled WGS sequence"/>
</dbReference>
<dbReference type="GO" id="GO:0005524">
    <property type="term" value="F:ATP binding"/>
    <property type="evidence" value="ECO:0007669"/>
    <property type="project" value="UniProtKB-KW"/>
</dbReference>
<evidence type="ECO:0000256" key="1">
    <source>
        <dbReference type="ARBA" id="ARBA00005417"/>
    </source>
</evidence>
<evidence type="ECO:0000256" key="3">
    <source>
        <dbReference type="ARBA" id="ARBA00022741"/>
    </source>
</evidence>
<evidence type="ECO:0000256" key="4">
    <source>
        <dbReference type="ARBA" id="ARBA00022840"/>
    </source>
</evidence>
<evidence type="ECO:0000259" key="5">
    <source>
        <dbReference type="PROSITE" id="PS50893"/>
    </source>
</evidence>
<dbReference type="RefSeq" id="WP_090327474.1">
    <property type="nucleotide sequence ID" value="NZ_FNSL01000001.1"/>
</dbReference>
<gene>
    <name evidence="6" type="ORF">SAMN05216452_1208</name>
</gene>
<sequence length="261" mass="28053">MTLLEAHNLRRVLNDNAVLDGISLRVGPGEIVGLVGPNGAGKSTLVRAMLGQTRLESGRVLLDGRDIAGISARERARLVAYVPQRTPDGFPVSVFDACLLGRTPYMGMSPGACDIALVEEVLEKLNLSSLAFRSLDALSGGERQRVMLARALSQQTPLIVLDEPTSALDIGNQLFSLRFLADQVRERGVGILVAIHDLALAARFSNRIALLHRGQLIAEGPWQHALTQETIRATYGVDAEFGELNGAPVIAPFEMERQGGA</sequence>